<dbReference type="Proteomes" id="UP001055879">
    <property type="component" value="Linkage Group LG10"/>
</dbReference>
<proteinExistence type="predicted"/>
<accession>A0ACB8ZGU3</accession>
<sequence length="742" mass="84438">MDMSSEDDEQRIMEGWLYLIRSNKFGFQYSRKRYYVLQNRHLKSFSSVSHSLHKDPARSAVVNSCISVMDNGRKNIRGKVFSIFTISGISSTSGCVKLGARNPEEAAKWVEAFQKLSRKMNQNPEDMLDCANYEQQHSRSNNSGRVHDTNSVDNHLSLASITDPITADLMSSYWTIFGCHNGLRLFKEARNQENRKKRNGYPAIAAMSVIDGSPEAVFQILMSFGSSRSEWDFCFQKGSVIESIDGHTDIVHKLLNDDWLPRGMKRRDLLLQRCWRREDNGTYTIRYHSVLNKKCPPQKSYIRACLKSGGYVISPADQRKQSVVRHMLDIDWKLWNSYLQKSSAHSLSVHMLGRLAALREFFKTNLANYLSELSSQEPKRKDLLHQSEPSMRIAAQRNENGESNKDVALSKVSSDRLGHVEMDDESDEYFDLPEPFVDDQSESSCAAGFRPEIYSQDTSHDKACTPPSNILMKKLNEYTGKSLIIVKDFMQKVYRKGCADMVWENGVSCNYKLTLPEDRTGNLPNSWSVPEPSLFQIRGETYFQDRKKITAKSTLMQTVAVDWLRSDKREDNLAARPGSIVQKFAAEGRPEFFFIVNFQVPGSTTYNIASYYMTSTPMKDLPLLEKFIEGDDAFRNSRFKLLPHITKGPWILKQSASRASLVGHMLKVNYIRGKNYIEIDIDVGSSTLARGLISTAMSCFSNLISETAFVIQANTPDELPEHLYGASRLNYLDVSKACWANP</sequence>
<comment type="caution">
    <text evidence="1">The sequence shown here is derived from an EMBL/GenBank/DDBJ whole genome shotgun (WGS) entry which is preliminary data.</text>
</comment>
<evidence type="ECO:0000313" key="2">
    <source>
        <dbReference type="Proteomes" id="UP001055879"/>
    </source>
</evidence>
<reference evidence="2" key="1">
    <citation type="journal article" date="2022" name="Mol. Ecol. Resour.">
        <title>The genomes of chicory, endive, great burdock and yacon provide insights into Asteraceae palaeo-polyploidization history and plant inulin production.</title>
        <authorList>
            <person name="Fan W."/>
            <person name="Wang S."/>
            <person name="Wang H."/>
            <person name="Wang A."/>
            <person name="Jiang F."/>
            <person name="Liu H."/>
            <person name="Zhao H."/>
            <person name="Xu D."/>
            <person name="Zhang Y."/>
        </authorList>
    </citation>
    <scope>NUCLEOTIDE SEQUENCE [LARGE SCALE GENOMIC DNA]</scope>
    <source>
        <strain evidence="2">cv. Niubang</strain>
    </source>
</reference>
<gene>
    <name evidence="1" type="ORF">L6452_29606</name>
</gene>
<name>A0ACB8ZGU3_ARCLA</name>
<dbReference type="EMBL" id="CM042056">
    <property type="protein sequence ID" value="KAI3696951.1"/>
    <property type="molecule type" value="Genomic_DNA"/>
</dbReference>
<evidence type="ECO:0000313" key="1">
    <source>
        <dbReference type="EMBL" id="KAI3696951.1"/>
    </source>
</evidence>
<protein>
    <submittedName>
        <fullName evidence="1">Uncharacterized protein</fullName>
    </submittedName>
</protein>
<organism evidence="1 2">
    <name type="scientific">Arctium lappa</name>
    <name type="common">Greater burdock</name>
    <name type="synonym">Lappa major</name>
    <dbReference type="NCBI Taxonomy" id="4217"/>
    <lineage>
        <taxon>Eukaryota</taxon>
        <taxon>Viridiplantae</taxon>
        <taxon>Streptophyta</taxon>
        <taxon>Embryophyta</taxon>
        <taxon>Tracheophyta</taxon>
        <taxon>Spermatophyta</taxon>
        <taxon>Magnoliopsida</taxon>
        <taxon>eudicotyledons</taxon>
        <taxon>Gunneridae</taxon>
        <taxon>Pentapetalae</taxon>
        <taxon>asterids</taxon>
        <taxon>campanulids</taxon>
        <taxon>Asterales</taxon>
        <taxon>Asteraceae</taxon>
        <taxon>Carduoideae</taxon>
        <taxon>Cardueae</taxon>
        <taxon>Arctiinae</taxon>
        <taxon>Arctium</taxon>
    </lineage>
</organism>
<keyword evidence="2" id="KW-1185">Reference proteome</keyword>
<reference evidence="1 2" key="2">
    <citation type="journal article" date="2022" name="Mol. Ecol. Resour.">
        <title>The genomes of chicory, endive, great burdock and yacon provide insights into Asteraceae paleo-polyploidization history and plant inulin production.</title>
        <authorList>
            <person name="Fan W."/>
            <person name="Wang S."/>
            <person name="Wang H."/>
            <person name="Wang A."/>
            <person name="Jiang F."/>
            <person name="Liu H."/>
            <person name="Zhao H."/>
            <person name="Xu D."/>
            <person name="Zhang Y."/>
        </authorList>
    </citation>
    <scope>NUCLEOTIDE SEQUENCE [LARGE SCALE GENOMIC DNA]</scope>
    <source>
        <strain evidence="2">cv. Niubang</strain>
    </source>
</reference>